<accession>A0ABX0FF82</accession>
<reference evidence="1 2" key="1">
    <citation type="submission" date="2020-01" db="EMBL/GenBank/DDBJ databases">
        <authorList>
            <person name="Lee S.D."/>
        </authorList>
    </citation>
    <scope>NUCLEOTIDE SEQUENCE [LARGE SCALE GENOMIC DNA]</scope>
    <source>
        <strain evidence="1 2">SAP-35</strain>
    </source>
</reference>
<protein>
    <recommendedName>
        <fullName evidence="3">Transcriptional regulator</fullName>
    </recommendedName>
</protein>
<organism evidence="1 2">
    <name type="scientific">Duganella aceris</name>
    <dbReference type="NCBI Taxonomy" id="2703883"/>
    <lineage>
        <taxon>Bacteria</taxon>
        <taxon>Pseudomonadati</taxon>
        <taxon>Pseudomonadota</taxon>
        <taxon>Betaproteobacteria</taxon>
        <taxon>Burkholderiales</taxon>
        <taxon>Oxalobacteraceae</taxon>
        <taxon>Telluria group</taxon>
        <taxon>Duganella</taxon>
    </lineage>
</organism>
<comment type="caution">
    <text evidence="1">The sequence shown here is derived from an EMBL/GenBank/DDBJ whole genome shotgun (WGS) entry which is preliminary data.</text>
</comment>
<keyword evidence="2" id="KW-1185">Reference proteome</keyword>
<dbReference type="RefSeq" id="WP_166098246.1">
    <property type="nucleotide sequence ID" value="NZ_JAADJT010000001.1"/>
</dbReference>
<dbReference type="Proteomes" id="UP000666369">
    <property type="component" value="Unassembled WGS sequence"/>
</dbReference>
<gene>
    <name evidence="1" type="ORF">GW587_02805</name>
</gene>
<sequence>MNTSSTSLLDASDIESRQQIIAVLEDTPLVALTIKQIAQALGLEERSLVRAIKPDLELRSLLKIYPGRSPDGELLLTTKKKFYQTATLTTQLVDMFASHRISLDDVV</sequence>
<dbReference type="EMBL" id="JAADJT010000001">
    <property type="protein sequence ID" value="NGZ83189.1"/>
    <property type="molecule type" value="Genomic_DNA"/>
</dbReference>
<evidence type="ECO:0000313" key="1">
    <source>
        <dbReference type="EMBL" id="NGZ83189.1"/>
    </source>
</evidence>
<reference evidence="2" key="2">
    <citation type="submission" date="2023-07" db="EMBL/GenBank/DDBJ databases">
        <title>Duganella aceri sp. nov., isolated from tree sap.</title>
        <authorList>
            <person name="Kim I.S."/>
        </authorList>
    </citation>
    <scope>NUCLEOTIDE SEQUENCE [LARGE SCALE GENOMIC DNA]</scope>
    <source>
        <strain evidence="2">SAP-35</strain>
    </source>
</reference>
<evidence type="ECO:0000313" key="2">
    <source>
        <dbReference type="Proteomes" id="UP000666369"/>
    </source>
</evidence>
<proteinExistence type="predicted"/>
<evidence type="ECO:0008006" key="3">
    <source>
        <dbReference type="Google" id="ProtNLM"/>
    </source>
</evidence>
<name>A0ABX0FF82_9BURK</name>